<name>A0A176VD98_MARPO</name>
<organism evidence="2 3">
    <name type="scientific">Marchantia polymorpha subsp. ruderalis</name>
    <dbReference type="NCBI Taxonomy" id="1480154"/>
    <lineage>
        <taxon>Eukaryota</taxon>
        <taxon>Viridiplantae</taxon>
        <taxon>Streptophyta</taxon>
        <taxon>Embryophyta</taxon>
        <taxon>Marchantiophyta</taxon>
        <taxon>Marchantiopsida</taxon>
        <taxon>Marchantiidae</taxon>
        <taxon>Marchantiales</taxon>
        <taxon>Marchantiaceae</taxon>
        <taxon>Marchantia</taxon>
    </lineage>
</organism>
<evidence type="ECO:0000313" key="2">
    <source>
        <dbReference type="EMBL" id="OAE18352.1"/>
    </source>
</evidence>
<reference evidence="2" key="1">
    <citation type="submission" date="2016-03" db="EMBL/GenBank/DDBJ databases">
        <title>Mechanisms controlling the formation of the plant cell surface in tip-growing cells are functionally conserved among land plants.</title>
        <authorList>
            <person name="Honkanen S."/>
            <person name="Jones V.A."/>
            <person name="Morieri G."/>
            <person name="Champion C."/>
            <person name="Hetherington A.J."/>
            <person name="Kelly S."/>
            <person name="Saint-Marcoux D."/>
            <person name="Proust H."/>
            <person name="Prescott H."/>
            <person name="Dolan L."/>
        </authorList>
    </citation>
    <scope>NUCLEOTIDE SEQUENCE [LARGE SCALE GENOMIC DNA]</scope>
    <source>
        <tissue evidence="2">Whole gametophyte</tissue>
    </source>
</reference>
<sequence>MPTPEEIFDVVGHARIFSTLDLRAGYHQLPIREEDKAKTAFWGVNSHGKDCLYQWRFLPFGLKNAPAEFQRRDDEGKKIVVVYASRLNNAAESREDHLTSCSSQRVDVQSSDIEVEDGGMNQRDVHDDALVLKFLRTSMVPCTVGAKEQDRVLQRAKRYRLERSHVLWVWEDGRIQVVPHPT</sequence>
<evidence type="ECO:0000259" key="1">
    <source>
        <dbReference type="Pfam" id="PF00078"/>
    </source>
</evidence>
<comment type="caution">
    <text evidence="2">The sequence shown here is derived from an EMBL/GenBank/DDBJ whole genome shotgun (WGS) entry which is preliminary data.</text>
</comment>
<protein>
    <recommendedName>
        <fullName evidence="1">Reverse transcriptase domain-containing protein</fullName>
    </recommendedName>
</protein>
<dbReference type="InterPro" id="IPR043128">
    <property type="entry name" value="Rev_trsase/Diguanyl_cyclase"/>
</dbReference>
<feature type="domain" description="Reverse transcriptase" evidence="1">
    <location>
        <begin position="12"/>
        <end position="71"/>
    </location>
</feature>
<dbReference type="Gene3D" id="3.30.70.270">
    <property type="match status" value="1"/>
</dbReference>
<dbReference type="InterPro" id="IPR043502">
    <property type="entry name" value="DNA/RNA_pol_sf"/>
</dbReference>
<accession>A0A176VD98</accession>
<evidence type="ECO:0000313" key="3">
    <source>
        <dbReference type="Proteomes" id="UP000077202"/>
    </source>
</evidence>
<dbReference type="PANTHER" id="PTHR24559">
    <property type="entry name" value="TRANSPOSON TY3-I GAG-POL POLYPROTEIN"/>
    <property type="match status" value="1"/>
</dbReference>
<gene>
    <name evidence="2" type="ORF">AXG93_2727s1180</name>
</gene>
<dbReference type="Proteomes" id="UP000077202">
    <property type="component" value="Unassembled WGS sequence"/>
</dbReference>
<dbReference type="Pfam" id="PF00078">
    <property type="entry name" value="RVT_1"/>
    <property type="match status" value="1"/>
</dbReference>
<dbReference type="InterPro" id="IPR000477">
    <property type="entry name" value="RT_dom"/>
</dbReference>
<dbReference type="InterPro" id="IPR053134">
    <property type="entry name" value="RNA-dir_DNA_polymerase"/>
</dbReference>
<dbReference type="SUPFAM" id="SSF56672">
    <property type="entry name" value="DNA/RNA polymerases"/>
    <property type="match status" value="1"/>
</dbReference>
<dbReference type="CDD" id="cd01647">
    <property type="entry name" value="RT_LTR"/>
    <property type="match status" value="1"/>
</dbReference>
<keyword evidence="3" id="KW-1185">Reference proteome</keyword>
<proteinExistence type="predicted"/>
<dbReference type="EMBL" id="LVLJ01004076">
    <property type="protein sequence ID" value="OAE18352.1"/>
    <property type="molecule type" value="Genomic_DNA"/>
</dbReference>
<dbReference type="PANTHER" id="PTHR24559:SF438">
    <property type="entry name" value="PEPTIDASE A2 DOMAIN-CONTAINING PROTEIN"/>
    <property type="match status" value="1"/>
</dbReference>
<dbReference type="Gene3D" id="3.10.10.10">
    <property type="entry name" value="HIV Type 1 Reverse Transcriptase, subunit A, domain 1"/>
    <property type="match status" value="1"/>
</dbReference>
<dbReference type="AlphaFoldDB" id="A0A176VD98"/>